<sequence>MNTPSISGFFKDCLLLYEAKKIVQRASRIHRIQERQC</sequence>
<accession>A0A5J4TC74</accession>
<gene>
    <name evidence="1" type="ORF">EZS28_049408</name>
</gene>
<comment type="caution">
    <text evidence="1">The sequence shown here is derived from an EMBL/GenBank/DDBJ whole genome shotgun (WGS) entry which is preliminary data.</text>
</comment>
<reference evidence="1 2" key="1">
    <citation type="submission" date="2019-03" db="EMBL/GenBank/DDBJ databases">
        <title>Single cell metagenomics reveals metabolic interactions within the superorganism composed of flagellate Streblomastix strix and complex community of Bacteroidetes bacteria on its surface.</title>
        <authorList>
            <person name="Treitli S.C."/>
            <person name="Kolisko M."/>
            <person name="Husnik F."/>
            <person name="Keeling P."/>
            <person name="Hampl V."/>
        </authorList>
    </citation>
    <scope>NUCLEOTIDE SEQUENCE [LARGE SCALE GENOMIC DNA]</scope>
    <source>
        <strain evidence="1">ST1C</strain>
    </source>
</reference>
<proteinExistence type="predicted"/>
<dbReference type="Proteomes" id="UP000324800">
    <property type="component" value="Unassembled WGS sequence"/>
</dbReference>
<protein>
    <submittedName>
        <fullName evidence="1">Uncharacterized protein</fullName>
    </submittedName>
</protein>
<dbReference type="EMBL" id="SNRW01035231">
    <property type="protein sequence ID" value="KAA6355065.1"/>
    <property type="molecule type" value="Genomic_DNA"/>
</dbReference>
<evidence type="ECO:0000313" key="2">
    <source>
        <dbReference type="Proteomes" id="UP000324800"/>
    </source>
</evidence>
<dbReference type="AlphaFoldDB" id="A0A5J4TC74"/>
<evidence type="ECO:0000313" key="1">
    <source>
        <dbReference type="EMBL" id="KAA6355065.1"/>
    </source>
</evidence>
<organism evidence="1 2">
    <name type="scientific">Streblomastix strix</name>
    <dbReference type="NCBI Taxonomy" id="222440"/>
    <lineage>
        <taxon>Eukaryota</taxon>
        <taxon>Metamonada</taxon>
        <taxon>Preaxostyla</taxon>
        <taxon>Oxymonadida</taxon>
        <taxon>Streblomastigidae</taxon>
        <taxon>Streblomastix</taxon>
    </lineage>
</organism>
<feature type="non-terminal residue" evidence="1">
    <location>
        <position position="37"/>
    </location>
</feature>
<name>A0A5J4TC74_9EUKA</name>